<evidence type="ECO:0000256" key="4">
    <source>
        <dbReference type="PIRSR" id="PIRSR000894-2"/>
    </source>
</evidence>
<keyword evidence="2" id="KW-0325">Glycoprotein</keyword>
<dbReference type="InterPro" id="IPR029033">
    <property type="entry name" value="His_PPase_superfam"/>
</dbReference>
<sequence>MRTRSILLLVALGAASLASSAISDSDVVDDLDVISQYWGQLTPYNDNKPSFFGVEKVGLPDGCGIEQVHILHRHGQRYPTSTIEDGGFMEPFAAKFKNVTSAHPSAQFKGPLEFLNSWTYQLGKGLLIGPGSVTEFTAGIRFWTQYGRLLYNATAGQPGYNASSVKRKNPVLRTTSQTRILESAEYWATGFFGFNSTDSYDLLIIPEGGTENNTLASYDSCTNDGNSSIYYIGDYAVINYIPRYLTPAMACISSYLPDGFDLNINDTYGIQLICTYEVAVFGESDFCSLFTLAEWEGFRYLMDLAHYGNYSFGNPTGRAQGIGYVQELLARLRNQTITVSNTSVNATIDSNLSTFPLGQPFYLDMSHDDILLSVVTALSIEYFKENLSMSAYPPDPKRHFMVSHLVPFGARLETEVIGCASANPEAKTKASTIYTLGQNGYNPRDAIHKFICMNNGIVPLDTILGVLANYQYACFGNWTLDELKFVEDGNIFP</sequence>
<dbReference type="SUPFAM" id="SSF53254">
    <property type="entry name" value="Phosphoglycerate mutase-like"/>
    <property type="match status" value="1"/>
</dbReference>
<feature type="disulfide bond" evidence="4">
    <location>
        <begin position="274"/>
        <end position="287"/>
    </location>
</feature>
<dbReference type="Proteomes" id="UP000054166">
    <property type="component" value="Unassembled WGS sequence"/>
</dbReference>
<dbReference type="FunCoup" id="A0A0C3BIJ8">
    <property type="interactions" value="209"/>
</dbReference>
<dbReference type="InterPro" id="IPR033379">
    <property type="entry name" value="Acid_Pase_AS"/>
</dbReference>
<dbReference type="InterPro" id="IPR000560">
    <property type="entry name" value="His_Pase_clade-2"/>
</dbReference>
<dbReference type="InterPro" id="IPR016274">
    <property type="entry name" value="Histidine_acid_Pase_euk"/>
</dbReference>
<dbReference type="PANTHER" id="PTHR20963:SF43">
    <property type="entry name" value="PUTATIVE (AFU_ORTHOLOGUE AFUA_7G01240)-RELATED"/>
    <property type="match status" value="1"/>
</dbReference>
<dbReference type="PANTHER" id="PTHR20963">
    <property type="entry name" value="MULTIPLE INOSITOL POLYPHOSPHATE PHOSPHATASE-RELATED"/>
    <property type="match status" value="1"/>
</dbReference>
<keyword evidence="5" id="KW-0732">Signal</keyword>
<gene>
    <name evidence="6" type="ORF">PILCRDRAFT_98620</name>
</gene>
<keyword evidence="1" id="KW-0378">Hydrolase</keyword>
<evidence type="ECO:0000313" key="6">
    <source>
        <dbReference type="EMBL" id="KIM77162.1"/>
    </source>
</evidence>
<evidence type="ECO:0000256" key="2">
    <source>
        <dbReference type="ARBA" id="ARBA00023180"/>
    </source>
</evidence>
<dbReference type="PROSITE" id="PS00616">
    <property type="entry name" value="HIS_ACID_PHOSPHAT_1"/>
    <property type="match status" value="1"/>
</dbReference>
<reference evidence="6 7" key="1">
    <citation type="submission" date="2014-04" db="EMBL/GenBank/DDBJ databases">
        <authorList>
            <consortium name="DOE Joint Genome Institute"/>
            <person name="Kuo A."/>
            <person name="Tarkka M."/>
            <person name="Buscot F."/>
            <person name="Kohler A."/>
            <person name="Nagy L.G."/>
            <person name="Floudas D."/>
            <person name="Copeland A."/>
            <person name="Barry K.W."/>
            <person name="Cichocki N."/>
            <person name="Veneault-Fourrey C."/>
            <person name="LaButti K."/>
            <person name="Lindquist E.A."/>
            <person name="Lipzen A."/>
            <person name="Lundell T."/>
            <person name="Morin E."/>
            <person name="Murat C."/>
            <person name="Sun H."/>
            <person name="Tunlid A."/>
            <person name="Henrissat B."/>
            <person name="Grigoriev I.V."/>
            <person name="Hibbett D.S."/>
            <person name="Martin F."/>
            <person name="Nordberg H.P."/>
            <person name="Cantor M.N."/>
            <person name="Hua S.X."/>
        </authorList>
    </citation>
    <scope>NUCLEOTIDE SEQUENCE [LARGE SCALE GENOMIC DNA]</scope>
    <source>
        <strain evidence="6 7">F 1598</strain>
    </source>
</reference>
<keyword evidence="7" id="KW-1185">Reference proteome</keyword>
<dbReference type="EMBL" id="KN833027">
    <property type="protein sequence ID" value="KIM77162.1"/>
    <property type="molecule type" value="Genomic_DNA"/>
</dbReference>
<proteinExistence type="predicted"/>
<dbReference type="HOGENOM" id="CLU_020880_2_0_1"/>
<protein>
    <recommendedName>
        <fullName evidence="8">3-phytase</fullName>
    </recommendedName>
</protein>
<evidence type="ECO:0000256" key="1">
    <source>
        <dbReference type="ARBA" id="ARBA00022801"/>
    </source>
</evidence>
<dbReference type="InParanoid" id="A0A0C3BIJ8"/>
<dbReference type="STRING" id="765440.A0A0C3BIJ8"/>
<name>A0A0C3BIJ8_PILCF</name>
<feature type="signal peptide" evidence="5">
    <location>
        <begin position="1"/>
        <end position="21"/>
    </location>
</feature>
<dbReference type="GO" id="GO:0003993">
    <property type="term" value="F:acid phosphatase activity"/>
    <property type="evidence" value="ECO:0007669"/>
    <property type="project" value="TreeGrafter"/>
</dbReference>
<accession>A0A0C3BIJ8</accession>
<dbReference type="PIRSF" id="PIRSF000894">
    <property type="entry name" value="Acid_phosphatase"/>
    <property type="match status" value="1"/>
</dbReference>
<organism evidence="6 7">
    <name type="scientific">Piloderma croceum (strain F 1598)</name>
    <dbReference type="NCBI Taxonomy" id="765440"/>
    <lineage>
        <taxon>Eukaryota</taxon>
        <taxon>Fungi</taxon>
        <taxon>Dikarya</taxon>
        <taxon>Basidiomycota</taxon>
        <taxon>Agaricomycotina</taxon>
        <taxon>Agaricomycetes</taxon>
        <taxon>Agaricomycetidae</taxon>
        <taxon>Atheliales</taxon>
        <taxon>Atheliaceae</taxon>
        <taxon>Piloderma</taxon>
    </lineage>
</organism>
<feature type="chain" id="PRO_5002161819" description="3-phytase" evidence="5">
    <location>
        <begin position="22"/>
        <end position="493"/>
    </location>
</feature>
<feature type="active site" description="Proton donor" evidence="3">
    <location>
        <position position="368"/>
    </location>
</feature>
<evidence type="ECO:0000256" key="5">
    <source>
        <dbReference type="SAM" id="SignalP"/>
    </source>
</evidence>
<evidence type="ECO:0000313" key="7">
    <source>
        <dbReference type="Proteomes" id="UP000054166"/>
    </source>
</evidence>
<dbReference type="Pfam" id="PF00328">
    <property type="entry name" value="His_Phos_2"/>
    <property type="match status" value="1"/>
</dbReference>
<feature type="disulfide bond" evidence="4">
    <location>
        <begin position="63"/>
        <end position="419"/>
    </location>
</feature>
<feature type="active site" description="Nucleophile" evidence="3">
    <location>
        <position position="74"/>
    </location>
</feature>
<dbReference type="OrthoDB" id="6509975at2759"/>
<evidence type="ECO:0008006" key="8">
    <source>
        <dbReference type="Google" id="ProtNLM"/>
    </source>
</evidence>
<dbReference type="CDD" id="cd07061">
    <property type="entry name" value="HP_HAP_like"/>
    <property type="match status" value="1"/>
</dbReference>
<keyword evidence="4" id="KW-1015">Disulfide bond</keyword>
<reference evidence="7" key="2">
    <citation type="submission" date="2015-01" db="EMBL/GenBank/DDBJ databases">
        <title>Evolutionary Origins and Diversification of the Mycorrhizal Mutualists.</title>
        <authorList>
            <consortium name="DOE Joint Genome Institute"/>
            <consortium name="Mycorrhizal Genomics Consortium"/>
            <person name="Kohler A."/>
            <person name="Kuo A."/>
            <person name="Nagy L.G."/>
            <person name="Floudas D."/>
            <person name="Copeland A."/>
            <person name="Barry K.W."/>
            <person name="Cichocki N."/>
            <person name="Veneault-Fourrey C."/>
            <person name="LaButti K."/>
            <person name="Lindquist E.A."/>
            <person name="Lipzen A."/>
            <person name="Lundell T."/>
            <person name="Morin E."/>
            <person name="Murat C."/>
            <person name="Riley R."/>
            <person name="Ohm R."/>
            <person name="Sun H."/>
            <person name="Tunlid A."/>
            <person name="Henrissat B."/>
            <person name="Grigoriev I.V."/>
            <person name="Hibbett D.S."/>
            <person name="Martin F."/>
        </authorList>
    </citation>
    <scope>NUCLEOTIDE SEQUENCE [LARGE SCALE GENOMIC DNA]</scope>
    <source>
        <strain evidence="7">F 1598</strain>
    </source>
</reference>
<dbReference type="AlphaFoldDB" id="A0A0C3BIJ8"/>
<evidence type="ECO:0000256" key="3">
    <source>
        <dbReference type="PIRSR" id="PIRSR000894-1"/>
    </source>
</evidence>
<dbReference type="Gene3D" id="3.40.50.1240">
    <property type="entry name" value="Phosphoglycerate mutase-like"/>
    <property type="match status" value="1"/>
</dbReference>